<gene>
    <name evidence="1" type="ORF">F5144DRAFT_478986</name>
</gene>
<evidence type="ECO:0000313" key="2">
    <source>
        <dbReference type="Proteomes" id="UP000724584"/>
    </source>
</evidence>
<organism evidence="1 2">
    <name type="scientific">Chaetomium tenue</name>
    <dbReference type="NCBI Taxonomy" id="1854479"/>
    <lineage>
        <taxon>Eukaryota</taxon>
        <taxon>Fungi</taxon>
        <taxon>Dikarya</taxon>
        <taxon>Ascomycota</taxon>
        <taxon>Pezizomycotina</taxon>
        <taxon>Sordariomycetes</taxon>
        <taxon>Sordariomycetidae</taxon>
        <taxon>Sordariales</taxon>
        <taxon>Chaetomiaceae</taxon>
        <taxon>Chaetomium</taxon>
    </lineage>
</organism>
<protein>
    <submittedName>
        <fullName evidence="1">Uncharacterized protein</fullName>
    </submittedName>
</protein>
<comment type="caution">
    <text evidence="1">The sequence shown here is derived from an EMBL/GenBank/DDBJ whole genome shotgun (WGS) entry which is preliminary data.</text>
</comment>
<evidence type="ECO:0000313" key="1">
    <source>
        <dbReference type="EMBL" id="KAH6649355.1"/>
    </source>
</evidence>
<reference evidence="1 2" key="1">
    <citation type="journal article" date="2021" name="Nat. Commun.">
        <title>Genetic determinants of endophytism in the Arabidopsis root mycobiome.</title>
        <authorList>
            <person name="Mesny F."/>
            <person name="Miyauchi S."/>
            <person name="Thiergart T."/>
            <person name="Pickel B."/>
            <person name="Atanasova L."/>
            <person name="Karlsson M."/>
            <person name="Huettel B."/>
            <person name="Barry K.W."/>
            <person name="Haridas S."/>
            <person name="Chen C."/>
            <person name="Bauer D."/>
            <person name="Andreopoulos W."/>
            <person name="Pangilinan J."/>
            <person name="LaButti K."/>
            <person name="Riley R."/>
            <person name="Lipzen A."/>
            <person name="Clum A."/>
            <person name="Drula E."/>
            <person name="Henrissat B."/>
            <person name="Kohler A."/>
            <person name="Grigoriev I.V."/>
            <person name="Martin F.M."/>
            <person name="Hacquard S."/>
        </authorList>
    </citation>
    <scope>NUCLEOTIDE SEQUENCE [LARGE SCALE GENOMIC DNA]</scope>
    <source>
        <strain evidence="1 2">MPI-SDFR-AT-0079</strain>
    </source>
</reference>
<dbReference type="Proteomes" id="UP000724584">
    <property type="component" value="Unassembled WGS sequence"/>
</dbReference>
<proteinExistence type="predicted"/>
<accession>A0ACB7PM03</accession>
<name>A0ACB7PM03_9PEZI</name>
<keyword evidence="2" id="KW-1185">Reference proteome</keyword>
<sequence length="248" mass="27662">MVLNGSTLPNTVYISLNSRPKKGEYHWGIVITDANNTATLYHASNRSGPWQFQARAIGDPGKSMTLIVLVKVGTVSKNGIAAVIQQVPADGKASKRNGEAFSCRTWVKDALAHLVAKGNIVLKADVGECRLRGYILAKSDILYPLASLMLTLCPRNTAGNGQEVRCQVRWQRRAGQRTLRGQLSDHRVPGLKLLCQVEHVEQVGQVDQVHWEVDMTGLCQKIPRSPRRVPGMQNFYRRLEDEGYHRMH</sequence>
<dbReference type="EMBL" id="JAGIZQ010000001">
    <property type="protein sequence ID" value="KAH6649355.1"/>
    <property type="molecule type" value="Genomic_DNA"/>
</dbReference>